<dbReference type="GO" id="GO:0006355">
    <property type="term" value="P:regulation of DNA-templated transcription"/>
    <property type="evidence" value="ECO:0007669"/>
    <property type="project" value="InterPro"/>
</dbReference>
<dbReference type="EMBL" id="SJPS01000004">
    <property type="protein sequence ID" value="TWU26000.1"/>
    <property type="molecule type" value="Genomic_DNA"/>
</dbReference>
<dbReference type="GO" id="GO:0003677">
    <property type="term" value="F:DNA binding"/>
    <property type="evidence" value="ECO:0007669"/>
    <property type="project" value="UniProtKB-KW"/>
</dbReference>
<evidence type="ECO:0000259" key="4">
    <source>
        <dbReference type="PROSITE" id="PS50043"/>
    </source>
</evidence>
<evidence type="ECO:0000313" key="6">
    <source>
        <dbReference type="Proteomes" id="UP000318437"/>
    </source>
</evidence>
<evidence type="ECO:0000256" key="1">
    <source>
        <dbReference type="ARBA" id="ARBA00023015"/>
    </source>
</evidence>
<keyword evidence="3" id="KW-0804">Transcription</keyword>
<gene>
    <name evidence="5" type="primary">rcsB</name>
    <name evidence="5" type="ORF">Pla144_32150</name>
</gene>
<keyword evidence="1" id="KW-0805">Transcription regulation</keyword>
<evidence type="ECO:0000256" key="2">
    <source>
        <dbReference type="ARBA" id="ARBA00023125"/>
    </source>
</evidence>
<organism evidence="5 6">
    <name type="scientific">Bythopirellula polymerisocia</name>
    <dbReference type="NCBI Taxonomy" id="2528003"/>
    <lineage>
        <taxon>Bacteria</taxon>
        <taxon>Pseudomonadati</taxon>
        <taxon>Planctomycetota</taxon>
        <taxon>Planctomycetia</taxon>
        <taxon>Pirellulales</taxon>
        <taxon>Lacipirellulaceae</taxon>
        <taxon>Bythopirellula</taxon>
    </lineage>
</organism>
<dbReference type="Gene3D" id="1.10.10.10">
    <property type="entry name" value="Winged helix-like DNA-binding domain superfamily/Winged helix DNA-binding domain"/>
    <property type="match status" value="1"/>
</dbReference>
<name>A0A5C6CNA0_9BACT</name>
<reference evidence="5 6" key="1">
    <citation type="submission" date="2019-02" db="EMBL/GenBank/DDBJ databases">
        <title>Deep-cultivation of Planctomycetes and their phenomic and genomic characterization uncovers novel biology.</title>
        <authorList>
            <person name="Wiegand S."/>
            <person name="Jogler M."/>
            <person name="Boedeker C."/>
            <person name="Pinto D."/>
            <person name="Vollmers J."/>
            <person name="Rivas-Marin E."/>
            <person name="Kohn T."/>
            <person name="Peeters S.H."/>
            <person name="Heuer A."/>
            <person name="Rast P."/>
            <person name="Oberbeckmann S."/>
            <person name="Bunk B."/>
            <person name="Jeske O."/>
            <person name="Meyerdierks A."/>
            <person name="Storesund J.E."/>
            <person name="Kallscheuer N."/>
            <person name="Luecker S."/>
            <person name="Lage O.M."/>
            <person name="Pohl T."/>
            <person name="Merkel B.J."/>
            <person name="Hornburger P."/>
            <person name="Mueller R.-W."/>
            <person name="Bruemmer F."/>
            <person name="Labrenz M."/>
            <person name="Spormann A.M."/>
            <person name="Op Den Camp H."/>
            <person name="Overmann J."/>
            <person name="Amann R."/>
            <person name="Jetten M.S.M."/>
            <person name="Mascher T."/>
            <person name="Medema M.H."/>
            <person name="Devos D.P."/>
            <person name="Kaster A.-K."/>
            <person name="Ovreas L."/>
            <person name="Rohde M."/>
            <person name="Galperin M.Y."/>
            <person name="Jogler C."/>
        </authorList>
    </citation>
    <scope>NUCLEOTIDE SEQUENCE [LARGE SCALE GENOMIC DNA]</scope>
    <source>
        <strain evidence="5 6">Pla144</strain>
    </source>
</reference>
<comment type="caution">
    <text evidence="5">The sequence shown here is derived from an EMBL/GenBank/DDBJ whole genome shotgun (WGS) entry which is preliminary data.</text>
</comment>
<dbReference type="AlphaFoldDB" id="A0A5C6CNA0"/>
<dbReference type="PANTHER" id="PTHR44688">
    <property type="entry name" value="DNA-BINDING TRANSCRIPTIONAL ACTIVATOR DEVR_DOSR"/>
    <property type="match status" value="1"/>
</dbReference>
<feature type="domain" description="HTH luxR-type" evidence="4">
    <location>
        <begin position="5"/>
        <end position="70"/>
    </location>
</feature>
<dbReference type="PANTHER" id="PTHR44688:SF16">
    <property type="entry name" value="DNA-BINDING TRANSCRIPTIONAL ACTIVATOR DEVR_DOSR"/>
    <property type="match status" value="1"/>
</dbReference>
<dbReference type="InterPro" id="IPR036388">
    <property type="entry name" value="WH-like_DNA-bd_sf"/>
</dbReference>
<sequence length="94" mass="10444">MSSKMKDRIAALTPRQLEVVRLVSLGCIVEEIAYILDLAVSTVDNHKAAAMKTLGTDKATLLTRLAIKYKISPLEDKLTRSEKRKSGRSNDGWN</sequence>
<dbReference type="SMART" id="SM00421">
    <property type="entry name" value="HTH_LUXR"/>
    <property type="match status" value="1"/>
</dbReference>
<dbReference type="PRINTS" id="PR00038">
    <property type="entry name" value="HTHLUXR"/>
</dbReference>
<dbReference type="SUPFAM" id="SSF46894">
    <property type="entry name" value="C-terminal effector domain of the bipartite response regulators"/>
    <property type="match status" value="1"/>
</dbReference>
<proteinExistence type="predicted"/>
<dbReference type="Proteomes" id="UP000318437">
    <property type="component" value="Unassembled WGS sequence"/>
</dbReference>
<dbReference type="InterPro" id="IPR000792">
    <property type="entry name" value="Tscrpt_reg_LuxR_C"/>
</dbReference>
<dbReference type="InterPro" id="IPR016032">
    <property type="entry name" value="Sig_transdc_resp-reg_C-effctor"/>
</dbReference>
<evidence type="ECO:0000313" key="5">
    <source>
        <dbReference type="EMBL" id="TWU26000.1"/>
    </source>
</evidence>
<keyword evidence="6" id="KW-1185">Reference proteome</keyword>
<accession>A0A5C6CNA0</accession>
<dbReference type="RefSeq" id="WP_146451553.1">
    <property type="nucleotide sequence ID" value="NZ_SJPS01000004.1"/>
</dbReference>
<evidence type="ECO:0000256" key="3">
    <source>
        <dbReference type="ARBA" id="ARBA00023163"/>
    </source>
</evidence>
<keyword evidence="2" id="KW-0238">DNA-binding</keyword>
<protein>
    <submittedName>
        <fullName evidence="5">Transcriptional regulatory protein RcsB</fullName>
    </submittedName>
</protein>
<dbReference type="OrthoDB" id="281302at2"/>
<dbReference type="PROSITE" id="PS50043">
    <property type="entry name" value="HTH_LUXR_2"/>
    <property type="match status" value="1"/>
</dbReference>
<dbReference type="Pfam" id="PF00196">
    <property type="entry name" value="GerE"/>
    <property type="match status" value="1"/>
</dbReference>